<dbReference type="SUPFAM" id="SSF161098">
    <property type="entry name" value="MetI-like"/>
    <property type="match status" value="1"/>
</dbReference>
<dbReference type="InterPro" id="IPR035906">
    <property type="entry name" value="MetI-like_sf"/>
</dbReference>
<feature type="transmembrane region" description="Helical" evidence="7">
    <location>
        <begin position="140"/>
        <end position="159"/>
    </location>
</feature>
<evidence type="ECO:0000256" key="2">
    <source>
        <dbReference type="ARBA" id="ARBA00022448"/>
    </source>
</evidence>
<reference evidence="9 10" key="1">
    <citation type="submission" date="2015-10" db="EMBL/GenBank/DDBJ databases">
        <title>Draft genome sequence of Streptomyces sp. RV15, isolated from a marine sponge.</title>
        <authorList>
            <person name="Ruckert C."/>
            <person name="Abdelmohsen U.R."/>
            <person name="Winkler A."/>
            <person name="Hentschel U."/>
            <person name="Kalinowski J."/>
            <person name="Kampfer P."/>
            <person name="Glaeser S."/>
        </authorList>
    </citation>
    <scope>NUCLEOTIDE SEQUENCE [LARGE SCALE GENOMIC DNA]</scope>
    <source>
        <strain evidence="9 10">RV15</strain>
    </source>
</reference>
<dbReference type="PROSITE" id="PS50928">
    <property type="entry name" value="ABC_TM1"/>
    <property type="match status" value="1"/>
</dbReference>
<feature type="domain" description="ABC transmembrane type-1" evidence="8">
    <location>
        <begin position="69"/>
        <end position="260"/>
    </location>
</feature>
<dbReference type="Pfam" id="PF00528">
    <property type="entry name" value="BPD_transp_1"/>
    <property type="match status" value="1"/>
</dbReference>
<keyword evidence="6 7" id="KW-0472">Membrane</keyword>
<evidence type="ECO:0000256" key="3">
    <source>
        <dbReference type="ARBA" id="ARBA00022475"/>
    </source>
</evidence>
<dbReference type="InterPro" id="IPR000515">
    <property type="entry name" value="MetI-like"/>
</dbReference>
<gene>
    <name evidence="9" type="ORF">AQJ91_40325</name>
</gene>
<evidence type="ECO:0000313" key="10">
    <source>
        <dbReference type="Proteomes" id="UP000053260"/>
    </source>
</evidence>
<dbReference type="CDD" id="cd06261">
    <property type="entry name" value="TM_PBP2"/>
    <property type="match status" value="1"/>
</dbReference>
<comment type="caution">
    <text evidence="9">The sequence shown here is derived from an EMBL/GenBank/DDBJ whole genome shotgun (WGS) entry which is preliminary data.</text>
</comment>
<keyword evidence="2 7" id="KW-0813">Transport</keyword>
<comment type="similarity">
    <text evidence="7">Belongs to the binding-protein-dependent transport system permease family.</text>
</comment>
<evidence type="ECO:0000256" key="4">
    <source>
        <dbReference type="ARBA" id="ARBA00022692"/>
    </source>
</evidence>
<evidence type="ECO:0000259" key="8">
    <source>
        <dbReference type="PROSITE" id="PS50928"/>
    </source>
</evidence>
<accession>A0A101URP9</accession>
<organism evidence="9 10">
    <name type="scientific">Streptomyces dysideae</name>
    <dbReference type="NCBI Taxonomy" id="909626"/>
    <lineage>
        <taxon>Bacteria</taxon>
        <taxon>Bacillati</taxon>
        <taxon>Actinomycetota</taxon>
        <taxon>Actinomycetes</taxon>
        <taxon>Kitasatosporales</taxon>
        <taxon>Streptomycetaceae</taxon>
        <taxon>Streptomyces</taxon>
    </lineage>
</organism>
<feature type="transmembrane region" description="Helical" evidence="7">
    <location>
        <begin position="9"/>
        <end position="30"/>
    </location>
</feature>
<keyword evidence="4 7" id="KW-0812">Transmembrane</keyword>
<dbReference type="STRING" id="909626.AQJ91_40325"/>
<comment type="subcellular location">
    <subcellularLocation>
        <location evidence="1 7">Cell membrane</location>
        <topology evidence="1 7">Multi-pass membrane protein</topology>
    </subcellularLocation>
</comment>
<dbReference type="PANTHER" id="PTHR43744">
    <property type="entry name" value="ABC TRANSPORTER PERMEASE PROTEIN MG189-RELATED-RELATED"/>
    <property type="match status" value="1"/>
</dbReference>
<dbReference type="Proteomes" id="UP000053260">
    <property type="component" value="Unassembled WGS sequence"/>
</dbReference>
<dbReference type="Gene3D" id="1.10.3720.10">
    <property type="entry name" value="MetI-like"/>
    <property type="match status" value="1"/>
</dbReference>
<dbReference type="OrthoDB" id="2063054at2"/>
<dbReference type="EMBL" id="LMXB01000109">
    <property type="protein sequence ID" value="KUO15566.1"/>
    <property type="molecule type" value="Genomic_DNA"/>
</dbReference>
<dbReference type="GO" id="GO:0055085">
    <property type="term" value="P:transmembrane transport"/>
    <property type="evidence" value="ECO:0007669"/>
    <property type="project" value="InterPro"/>
</dbReference>
<feature type="transmembrane region" description="Helical" evidence="7">
    <location>
        <begin position="241"/>
        <end position="260"/>
    </location>
</feature>
<evidence type="ECO:0000256" key="1">
    <source>
        <dbReference type="ARBA" id="ARBA00004651"/>
    </source>
</evidence>
<sequence length="274" mass="30469">MSVFSRRTVVYMILVAVLVLMLSPFGWLAITALKDASELRALPIHWWPHEPTLGNFEQALTLFDYLGYARNSLTIATLYAVLVTLASAWAGYGFARLEAPGKKAVFGVLLSTMMLPGVITLIPTYLMFAKLHLVNTYMPWVLWGLSGAPYLIFLFRQFFTNMPKELEEAAIVDGCGQVRIFWRIFLPQSWPVMATSFILSFSWTWGDYIAPALLLDDARTTLAVKLAIGYTNEHGAQLSNLVAAGAVMYVVPVLVLFLIMQRGFISGISTSGLK</sequence>
<proteinExistence type="inferred from homology"/>
<keyword evidence="5 7" id="KW-1133">Transmembrane helix</keyword>
<evidence type="ECO:0000256" key="7">
    <source>
        <dbReference type="RuleBase" id="RU363032"/>
    </source>
</evidence>
<protein>
    <submittedName>
        <fullName evidence="9">ABC transporter permease</fullName>
    </submittedName>
</protein>
<dbReference type="PANTHER" id="PTHR43744:SF12">
    <property type="entry name" value="ABC TRANSPORTER PERMEASE PROTEIN MG189-RELATED"/>
    <property type="match status" value="1"/>
</dbReference>
<name>A0A101URP9_9ACTN</name>
<dbReference type="AlphaFoldDB" id="A0A101URP9"/>
<evidence type="ECO:0000313" key="9">
    <source>
        <dbReference type="EMBL" id="KUO15566.1"/>
    </source>
</evidence>
<keyword evidence="10" id="KW-1185">Reference proteome</keyword>
<keyword evidence="3" id="KW-1003">Cell membrane</keyword>
<feature type="transmembrane region" description="Helical" evidence="7">
    <location>
        <begin position="104"/>
        <end position="128"/>
    </location>
</feature>
<dbReference type="GO" id="GO:0005886">
    <property type="term" value="C:plasma membrane"/>
    <property type="evidence" value="ECO:0007669"/>
    <property type="project" value="UniProtKB-SubCell"/>
</dbReference>
<evidence type="ECO:0000256" key="6">
    <source>
        <dbReference type="ARBA" id="ARBA00023136"/>
    </source>
</evidence>
<feature type="transmembrane region" description="Helical" evidence="7">
    <location>
        <begin position="73"/>
        <end position="92"/>
    </location>
</feature>
<dbReference type="RefSeq" id="WP_067032518.1">
    <property type="nucleotide sequence ID" value="NZ_KQ949114.1"/>
</dbReference>
<evidence type="ECO:0000256" key="5">
    <source>
        <dbReference type="ARBA" id="ARBA00022989"/>
    </source>
</evidence>